<reference evidence="1" key="2">
    <citation type="submission" date="2020-11" db="EMBL/GenBank/DDBJ databases">
        <authorList>
            <person name="McCartney M.A."/>
            <person name="Auch B."/>
            <person name="Kono T."/>
            <person name="Mallez S."/>
            <person name="Becker A."/>
            <person name="Gohl D.M."/>
            <person name="Silverstein K.A.T."/>
            <person name="Koren S."/>
            <person name="Bechman K.B."/>
            <person name="Herman A."/>
            <person name="Abrahante J.E."/>
            <person name="Garbe J."/>
        </authorList>
    </citation>
    <scope>NUCLEOTIDE SEQUENCE</scope>
    <source>
        <strain evidence="1">Duluth1</strain>
        <tissue evidence="1">Whole animal</tissue>
    </source>
</reference>
<proteinExistence type="predicted"/>
<gene>
    <name evidence="1" type="ORF">DPMN_103470</name>
</gene>
<evidence type="ECO:0000313" key="2">
    <source>
        <dbReference type="Proteomes" id="UP000828390"/>
    </source>
</evidence>
<name>A0A9D4H842_DREPO</name>
<keyword evidence="2" id="KW-1185">Reference proteome</keyword>
<dbReference type="Proteomes" id="UP000828390">
    <property type="component" value="Unassembled WGS sequence"/>
</dbReference>
<sequence length="114" mass="12482">MLLLLISIGRQLDDRKSTLPTDRTVLNCVTHHSADGFDVSSREAENYNGRGMVRGLGLGVGLGLGLRESGDPPLSPARDLSLDSPPLSLSLDLSPLSLSRERERDMYMTLNYIK</sequence>
<organism evidence="1 2">
    <name type="scientific">Dreissena polymorpha</name>
    <name type="common">Zebra mussel</name>
    <name type="synonym">Mytilus polymorpha</name>
    <dbReference type="NCBI Taxonomy" id="45954"/>
    <lineage>
        <taxon>Eukaryota</taxon>
        <taxon>Metazoa</taxon>
        <taxon>Spiralia</taxon>
        <taxon>Lophotrochozoa</taxon>
        <taxon>Mollusca</taxon>
        <taxon>Bivalvia</taxon>
        <taxon>Autobranchia</taxon>
        <taxon>Heteroconchia</taxon>
        <taxon>Euheterodonta</taxon>
        <taxon>Imparidentia</taxon>
        <taxon>Neoheterodontei</taxon>
        <taxon>Myida</taxon>
        <taxon>Dreissenoidea</taxon>
        <taxon>Dreissenidae</taxon>
        <taxon>Dreissena</taxon>
    </lineage>
</organism>
<protein>
    <submittedName>
        <fullName evidence="1">Uncharacterized protein</fullName>
    </submittedName>
</protein>
<comment type="caution">
    <text evidence="1">The sequence shown here is derived from an EMBL/GenBank/DDBJ whole genome shotgun (WGS) entry which is preliminary data.</text>
</comment>
<evidence type="ECO:0000313" key="1">
    <source>
        <dbReference type="EMBL" id="KAH3830230.1"/>
    </source>
</evidence>
<dbReference type="EMBL" id="JAIWYP010000004">
    <property type="protein sequence ID" value="KAH3830230.1"/>
    <property type="molecule type" value="Genomic_DNA"/>
</dbReference>
<accession>A0A9D4H842</accession>
<dbReference type="AlphaFoldDB" id="A0A9D4H842"/>
<reference evidence="1" key="1">
    <citation type="journal article" date="2019" name="bioRxiv">
        <title>The Genome of the Zebra Mussel, Dreissena polymorpha: A Resource for Invasive Species Research.</title>
        <authorList>
            <person name="McCartney M.A."/>
            <person name="Auch B."/>
            <person name="Kono T."/>
            <person name="Mallez S."/>
            <person name="Zhang Y."/>
            <person name="Obille A."/>
            <person name="Becker A."/>
            <person name="Abrahante J.E."/>
            <person name="Garbe J."/>
            <person name="Badalamenti J.P."/>
            <person name="Herman A."/>
            <person name="Mangelson H."/>
            <person name="Liachko I."/>
            <person name="Sullivan S."/>
            <person name="Sone E.D."/>
            <person name="Koren S."/>
            <person name="Silverstein K.A.T."/>
            <person name="Beckman K.B."/>
            <person name="Gohl D.M."/>
        </authorList>
    </citation>
    <scope>NUCLEOTIDE SEQUENCE</scope>
    <source>
        <strain evidence="1">Duluth1</strain>
        <tissue evidence="1">Whole animal</tissue>
    </source>
</reference>